<evidence type="ECO:0000313" key="2">
    <source>
        <dbReference type="WBParaSite" id="Hba_00579"/>
    </source>
</evidence>
<accession>A0A1I7W7H6</accession>
<sequence length="40" mass="4763">MQFRKKIPTKLTWHYHDIPVFTPIFQSMPACAISNSKRRS</sequence>
<evidence type="ECO:0000313" key="1">
    <source>
        <dbReference type="Proteomes" id="UP000095283"/>
    </source>
</evidence>
<organism evidence="1 2">
    <name type="scientific">Heterorhabditis bacteriophora</name>
    <name type="common">Entomopathogenic nematode worm</name>
    <dbReference type="NCBI Taxonomy" id="37862"/>
    <lineage>
        <taxon>Eukaryota</taxon>
        <taxon>Metazoa</taxon>
        <taxon>Ecdysozoa</taxon>
        <taxon>Nematoda</taxon>
        <taxon>Chromadorea</taxon>
        <taxon>Rhabditida</taxon>
        <taxon>Rhabditina</taxon>
        <taxon>Rhabditomorpha</taxon>
        <taxon>Strongyloidea</taxon>
        <taxon>Heterorhabditidae</taxon>
        <taxon>Heterorhabditis</taxon>
    </lineage>
</organism>
<dbReference type="Proteomes" id="UP000095283">
    <property type="component" value="Unplaced"/>
</dbReference>
<protein>
    <submittedName>
        <fullName evidence="2">Uncharacterized protein</fullName>
    </submittedName>
</protein>
<name>A0A1I7W7H6_HETBA</name>
<keyword evidence="1" id="KW-1185">Reference proteome</keyword>
<reference evidence="2" key="1">
    <citation type="submission" date="2016-11" db="UniProtKB">
        <authorList>
            <consortium name="WormBaseParasite"/>
        </authorList>
    </citation>
    <scope>IDENTIFICATION</scope>
</reference>
<proteinExistence type="predicted"/>
<dbReference type="AlphaFoldDB" id="A0A1I7W7H6"/>
<dbReference type="WBParaSite" id="Hba_00579">
    <property type="protein sequence ID" value="Hba_00579"/>
    <property type="gene ID" value="Hba_00579"/>
</dbReference>